<evidence type="ECO:0000259" key="3">
    <source>
        <dbReference type="PROSITE" id="PS50883"/>
    </source>
</evidence>
<dbReference type="NCBIfam" id="TIGR00229">
    <property type="entry name" value="sensory_box"/>
    <property type="match status" value="1"/>
</dbReference>
<name>A0A3B0Z1D4_9ZZZZ</name>
<dbReference type="InterPro" id="IPR035965">
    <property type="entry name" value="PAS-like_dom_sf"/>
</dbReference>
<dbReference type="AlphaFoldDB" id="A0A3B0Z1D4"/>
<feature type="domain" description="EAL" evidence="3">
    <location>
        <begin position="664"/>
        <end position="918"/>
    </location>
</feature>
<dbReference type="InterPro" id="IPR052155">
    <property type="entry name" value="Biofilm_reg_signaling"/>
</dbReference>
<dbReference type="InterPro" id="IPR000160">
    <property type="entry name" value="GGDEF_dom"/>
</dbReference>
<dbReference type="SUPFAM" id="SSF55073">
    <property type="entry name" value="Nucleotide cyclase"/>
    <property type="match status" value="1"/>
</dbReference>
<evidence type="ECO:0000259" key="2">
    <source>
        <dbReference type="PROSITE" id="PS50113"/>
    </source>
</evidence>
<dbReference type="NCBIfam" id="TIGR00254">
    <property type="entry name" value="GGDEF"/>
    <property type="match status" value="1"/>
</dbReference>
<organism evidence="5">
    <name type="scientific">hydrothermal vent metagenome</name>
    <dbReference type="NCBI Taxonomy" id="652676"/>
    <lineage>
        <taxon>unclassified sequences</taxon>
        <taxon>metagenomes</taxon>
        <taxon>ecological metagenomes</taxon>
    </lineage>
</organism>
<dbReference type="InterPro" id="IPR000014">
    <property type="entry name" value="PAS"/>
</dbReference>
<dbReference type="InterPro" id="IPR043128">
    <property type="entry name" value="Rev_trsase/Diguanyl_cyclase"/>
</dbReference>
<dbReference type="InterPro" id="IPR035919">
    <property type="entry name" value="EAL_sf"/>
</dbReference>
<feature type="domain" description="GGDEF" evidence="4">
    <location>
        <begin position="522"/>
        <end position="655"/>
    </location>
</feature>
<dbReference type="CDD" id="cd01948">
    <property type="entry name" value="EAL"/>
    <property type="match status" value="1"/>
</dbReference>
<dbReference type="Pfam" id="PF13426">
    <property type="entry name" value="PAS_9"/>
    <property type="match status" value="1"/>
</dbReference>
<dbReference type="PANTHER" id="PTHR44757:SF2">
    <property type="entry name" value="BIOFILM ARCHITECTURE MAINTENANCE PROTEIN MBAA"/>
    <property type="match status" value="1"/>
</dbReference>
<proteinExistence type="predicted"/>
<dbReference type="Pfam" id="PF00990">
    <property type="entry name" value="GGDEF"/>
    <property type="match status" value="1"/>
</dbReference>
<dbReference type="FunFam" id="3.20.20.450:FF:000001">
    <property type="entry name" value="Cyclic di-GMP phosphodiesterase yahA"/>
    <property type="match status" value="1"/>
</dbReference>
<accession>A0A3B0Z1D4</accession>
<feature type="transmembrane region" description="Helical" evidence="1">
    <location>
        <begin position="175"/>
        <end position="191"/>
    </location>
</feature>
<dbReference type="PANTHER" id="PTHR44757">
    <property type="entry name" value="DIGUANYLATE CYCLASE DGCP"/>
    <property type="match status" value="1"/>
</dbReference>
<sequence>MKILRMWPQRLIVRLAVSFSLLIIVATAALTYHAAHIEAENINRELKSQALILADSLAASIASYVVTRDYTSIEAILLRAAQLENITRIQVADAEGKVLGDISKIAGGEAKASYTSASLTLPSLKTNQLLSDSEGIVVWQPIQLGDIIGWLRVNYSLERITAAQQRIWYNNTQDGALLVLLSLLMLILILRKPLRSIEKYTDFAESLDDYSGKIILVNGSSRELNKLGNALNRASVNLKAQNAALNKVLVQFEQVAAIAEYSPDIILSTNRKGDILYLNSRAKAVLVEMGFDEYAARTLFPHEFSSICQQAFEQDKAVSHIESSILERSFDWKFSPFFEQAVLHCHAVEITAQKKTQKALQDSETRYQTLFDSATDVILFIKNDRFVDFNRQTTMLFGCSENDLRCTLVSNFLPDSQPGGRNSESNLASYIRLAEQGVPQFFEWQFKRMDGTLFDTEVSLNVTRIDKESIILAIVRDITQRKLAEAKLIRQANFDTLTGLPNRILAVDRLNESIKRARRNNTYISVLFVNVDRFKSVNDAVGHSVGDEIIIEVARRLKRCVREGDTTARFGGDEFIIILNDIRSIFKAETVAEKVLAAMNASFLLAGQEFFLGASIGISGYPADGKNAQILLRNADSAMCKAKEAGRKTFQFYAPEFNKQAKARVQMEALLRKAVERDELFLTYQPQINIQNGTIVGAEALIRWQSPELGLVQPDQFIKLAEDTGLIIPIGEWVIRTACQAARAWQDELGLFLRISVNVSQRQFSRTELITQVSKILRETALSPELLELEITESLLMDDSEKTLDMIHAFKQLGLTLALDDFGTGYSSLSYLKRFPFDVLKIDRSFINDIHRGKDETGLCVAILAIASSFNMSVVAEGVENEDQLAFLRNSRTDIAQGYYFSKPLPDNEFRSYVKRYLLEHKDFTPVDSEKWNTRLVPS</sequence>
<dbReference type="SMART" id="SM00052">
    <property type="entry name" value="EAL"/>
    <property type="match status" value="1"/>
</dbReference>
<dbReference type="Gene3D" id="3.20.20.450">
    <property type="entry name" value="EAL domain"/>
    <property type="match status" value="1"/>
</dbReference>
<dbReference type="InterPro" id="IPR001633">
    <property type="entry name" value="EAL_dom"/>
</dbReference>
<dbReference type="Gene3D" id="3.30.450.20">
    <property type="entry name" value="PAS domain"/>
    <property type="match status" value="2"/>
</dbReference>
<dbReference type="CDD" id="cd00130">
    <property type="entry name" value="PAS"/>
    <property type="match status" value="1"/>
</dbReference>
<evidence type="ECO:0000259" key="4">
    <source>
        <dbReference type="PROSITE" id="PS50887"/>
    </source>
</evidence>
<dbReference type="PROSITE" id="PS50883">
    <property type="entry name" value="EAL"/>
    <property type="match status" value="1"/>
</dbReference>
<dbReference type="EMBL" id="UOFK01000216">
    <property type="protein sequence ID" value="VAW80249.1"/>
    <property type="molecule type" value="Genomic_DNA"/>
</dbReference>
<dbReference type="InterPro" id="IPR029787">
    <property type="entry name" value="Nucleotide_cyclase"/>
</dbReference>
<gene>
    <name evidence="5" type="ORF">MNBD_GAMMA13-1692</name>
</gene>
<dbReference type="InterPro" id="IPR000700">
    <property type="entry name" value="PAS-assoc_C"/>
</dbReference>
<keyword evidence="1" id="KW-1133">Transmembrane helix</keyword>
<dbReference type="CDD" id="cd01949">
    <property type="entry name" value="GGDEF"/>
    <property type="match status" value="1"/>
</dbReference>
<evidence type="ECO:0000313" key="5">
    <source>
        <dbReference type="EMBL" id="VAW80249.1"/>
    </source>
</evidence>
<dbReference type="SMART" id="SM00267">
    <property type="entry name" value="GGDEF"/>
    <property type="match status" value="1"/>
</dbReference>
<keyword evidence="1" id="KW-0472">Membrane</keyword>
<reference evidence="5" key="1">
    <citation type="submission" date="2018-06" db="EMBL/GenBank/DDBJ databases">
        <authorList>
            <person name="Zhirakovskaya E."/>
        </authorList>
    </citation>
    <scope>NUCLEOTIDE SEQUENCE</scope>
</reference>
<dbReference type="SUPFAM" id="SSF55785">
    <property type="entry name" value="PYP-like sensor domain (PAS domain)"/>
    <property type="match status" value="1"/>
</dbReference>
<dbReference type="InterPro" id="IPR001610">
    <property type="entry name" value="PAC"/>
</dbReference>
<dbReference type="Pfam" id="PF00563">
    <property type="entry name" value="EAL"/>
    <property type="match status" value="1"/>
</dbReference>
<feature type="domain" description="PAC" evidence="2">
    <location>
        <begin position="440"/>
        <end position="490"/>
    </location>
</feature>
<dbReference type="SUPFAM" id="SSF141868">
    <property type="entry name" value="EAL domain-like"/>
    <property type="match status" value="1"/>
</dbReference>
<dbReference type="PROSITE" id="PS50113">
    <property type="entry name" value="PAC"/>
    <property type="match status" value="1"/>
</dbReference>
<dbReference type="Gene3D" id="3.30.70.270">
    <property type="match status" value="1"/>
</dbReference>
<evidence type="ECO:0000256" key="1">
    <source>
        <dbReference type="SAM" id="Phobius"/>
    </source>
</evidence>
<dbReference type="SMART" id="SM00091">
    <property type="entry name" value="PAS"/>
    <property type="match status" value="2"/>
</dbReference>
<keyword evidence="1" id="KW-0812">Transmembrane</keyword>
<dbReference type="PROSITE" id="PS50887">
    <property type="entry name" value="GGDEF"/>
    <property type="match status" value="1"/>
</dbReference>
<dbReference type="SMART" id="SM00086">
    <property type="entry name" value="PAC"/>
    <property type="match status" value="1"/>
</dbReference>
<protein>
    <submittedName>
        <fullName evidence="5">Diguanylate cyclase/phosphodiesterase (GGDEF &amp; EAL domains) with PAS/PAC sensor(S)</fullName>
    </submittedName>
</protein>